<reference evidence="1 2" key="2">
    <citation type="submission" date="2018-11" db="EMBL/GenBank/DDBJ databases">
        <authorList>
            <consortium name="Pathogen Informatics"/>
        </authorList>
    </citation>
    <scope>NUCLEOTIDE SEQUENCE [LARGE SCALE GENOMIC DNA]</scope>
</reference>
<dbReference type="EMBL" id="UYSL01020074">
    <property type="protein sequence ID" value="VDL72567.1"/>
    <property type="molecule type" value="Genomic_DNA"/>
</dbReference>
<evidence type="ECO:0000313" key="3">
    <source>
        <dbReference type="WBParaSite" id="NBR_0000897701-mRNA-1"/>
    </source>
</evidence>
<name>A0A0N4Y0D2_NIPBR</name>
<dbReference type="PANTHER" id="PTHR37959:SF1">
    <property type="entry name" value="SECRETED PROTEIN"/>
    <property type="match status" value="1"/>
</dbReference>
<protein>
    <submittedName>
        <fullName evidence="3">Bursicon</fullName>
    </submittedName>
</protein>
<dbReference type="WBParaSite" id="NBR_0000897701-mRNA-1">
    <property type="protein sequence ID" value="NBR_0000897701-mRNA-1"/>
    <property type="gene ID" value="NBR_0000897701"/>
</dbReference>
<dbReference type="Proteomes" id="UP000271162">
    <property type="component" value="Unassembled WGS sequence"/>
</dbReference>
<organism evidence="3">
    <name type="scientific">Nippostrongylus brasiliensis</name>
    <name type="common">Rat hookworm</name>
    <dbReference type="NCBI Taxonomy" id="27835"/>
    <lineage>
        <taxon>Eukaryota</taxon>
        <taxon>Metazoa</taxon>
        <taxon>Ecdysozoa</taxon>
        <taxon>Nematoda</taxon>
        <taxon>Chromadorea</taxon>
        <taxon>Rhabditida</taxon>
        <taxon>Rhabditina</taxon>
        <taxon>Rhabditomorpha</taxon>
        <taxon>Strongyloidea</taxon>
        <taxon>Heligmosomidae</taxon>
        <taxon>Nippostrongylus</taxon>
    </lineage>
</organism>
<evidence type="ECO:0000313" key="1">
    <source>
        <dbReference type="EMBL" id="VDL72567.1"/>
    </source>
</evidence>
<reference evidence="3" key="1">
    <citation type="submission" date="2017-02" db="UniProtKB">
        <authorList>
            <consortium name="WormBaseParasite"/>
        </authorList>
    </citation>
    <scope>IDENTIFICATION</scope>
</reference>
<evidence type="ECO:0000313" key="2">
    <source>
        <dbReference type="Proteomes" id="UP000271162"/>
    </source>
</evidence>
<dbReference type="OMA" id="IWEELSF"/>
<keyword evidence="2" id="KW-1185">Reference proteome</keyword>
<proteinExistence type="predicted"/>
<accession>A0A0N4Y0D2</accession>
<sequence>MKRSEQIKTEHNFDKVSRVIWEELSFRPAMLRGAVLFAVLAALVCAQNNRLSCGFTCTRAAQFRVSIDGTMTTTTCSASGSNPADRCRGCCQARALAAGLTADNAGGFPSGSDCVCCINNPC</sequence>
<dbReference type="AlphaFoldDB" id="A0A0N4Y0D2"/>
<gene>
    <name evidence="1" type="ORF">NBR_LOCUS8978</name>
</gene>
<dbReference type="PANTHER" id="PTHR37959">
    <property type="entry name" value="PROTEIN CBG15758"/>
    <property type="match status" value="1"/>
</dbReference>